<organism evidence="1 2">
    <name type="scientific">Tangfeifania diversioriginum</name>
    <dbReference type="NCBI Taxonomy" id="1168035"/>
    <lineage>
        <taxon>Bacteria</taxon>
        <taxon>Pseudomonadati</taxon>
        <taxon>Bacteroidota</taxon>
        <taxon>Bacteroidia</taxon>
        <taxon>Marinilabiliales</taxon>
        <taxon>Prolixibacteraceae</taxon>
        <taxon>Tangfeifania</taxon>
    </lineage>
</organism>
<evidence type="ECO:0000313" key="2">
    <source>
        <dbReference type="Proteomes" id="UP000184050"/>
    </source>
</evidence>
<reference evidence="1 2" key="1">
    <citation type="submission" date="2016-11" db="EMBL/GenBank/DDBJ databases">
        <authorList>
            <person name="Jaros S."/>
            <person name="Januszkiewicz K."/>
            <person name="Wedrychowicz H."/>
        </authorList>
    </citation>
    <scope>NUCLEOTIDE SEQUENCE [LARGE SCALE GENOMIC DNA]</scope>
    <source>
        <strain evidence="1 2">DSM 27063</strain>
    </source>
</reference>
<dbReference type="PROSITE" id="PS51257">
    <property type="entry name" value="PROKAR_LIPOPROTEIN"/>
    <property type="match status" value="1"/>
</dbReference>
<dbReference type="SUPFAM" id="SSF109998">
    <property type="entry name" value="Triger factor/SurA peptide-binding domain-like"/>
    <property type="match status" value="1"/>
</dbReference>
<dbReference type="Proteomes" id="UP000184050">
    <property type="component" value="Unassembled WGS sequence"/>
</dbReference>
<keyword evidence="2" id="KW-1185">Reference proteome</keyword>
<accession>A0A1M6J7D8</accession>
<dbReference type="AlphaFoldDB" id="A0A1M6J7D8"/>
<protein>
    <recommendedName>
        <fullName evidence="3">Peptidyl-prolyl cis-trans isomerase</fullName>
    </recommendedName>
</protein>
<gene>
    <name evidence="1" type="ORF">SAMN05444280_11922</name>
</gene>
<evidence type="ECO:0008006" key="3">
    <source>
        <dbReference type="Google" id="ProtNLM"/>
    </source>
</evidence>
<sequence>MFKMLLKYGFPVFIILLSVGCNPGDEQLKKVVAEVGDNKLYLSEISSVVPPEIEREDSILMADDYINKWVKRELLLQKAEENLTAAQKDVSEQLEEYRKSLMLYKYKNAIMSQRMDTSVTNQQVQEYYDANTEKFVLNNNIVKAVYIKIPNDLANPDQLKEMSQNNSTEGIIELRDYCLQYAKGFDIFIDQWVDFQLLTKSIPEPVENPEQFLQRNQTIERSDSDYYYLVTIYDYKLKNDQAPVEYVKENIKNLIINRRKIDFLKQLENNVYSEGVKNNKFKIFKSERDDN</sequence>
<dbReference type="InterPro" id="IPR027304">
    <property type="entry name" value="Trigger_fact/SurA_dom_sf"/>
</dbReference>
<dbReference type="EMBL" id="FQZE01000019">
    <property type="protein sequence ID" value="SHJ42575.1"/>
    <property type="molecule type" value="Genomic_DNA"/>
</dbReference>
<evidence type="ECO:0000313" key="1">
    <source>
        <dbReference type="EMBL" id="SHJ42575.1"/>
    </source>
</evidence>
<dbReference type="STRING" id="1168035.SAMN05444280_11922"/>
<name>A0A1M6J7D8_9BACT</name>
<proteinExistence type="predicted"/>